<evidence type="ECO:0000256" key="1">
    <source>
        <dbReference type="SAM" id="Phobius"/>
    </source>
</evidence>
<keyword evidence="1" id="KW-0812">Transmembrane</keyword>
<keyword evidence="1" id="KW-0472">Membrane</keyword>
<comment type="caution">
    <text evidence="2">The sequence shown here is derived from an EMBL/GenBank/DDBJ whole genome shotgun (WGS) entry which is preliminary data.</text>
</comment>
<accession>A0A7C2JY30</accession>
<dbReference type="AlphaFoldDB" id="A0A7C2JY30"/>
<sequence length="473" mass="55412">MNQFSSQQRKFVYLGGILALLIPIIWLGLPADRDGQTAGFIAQQRAKLDLGESNLGELDPSGSAMNLVLLGLRGVAANILWVQAEEQKNHKDWAQMRATTESIIRLQPHFVKVWEYNAWNLAYNVSAEWDAVSDRYFWVKEGGKFLQKGVARNRMAPDLYWHVGNIYGKKIGLSDEARYFRRFFRQDPDPRFNGGIDPDWNDEDKDNYLVAKDWFGRANDVEAEKKMRQTIQDLSIFRSYPARAQLDYASALQKYGFNEELDRQLAGREVSEEERAALQNQVREKLQEQTREAWALGLKDWTETYGRELFTVPYEDHIVQFRMEISDEEIRDLGKTPEEIARIRRTVEAYQKMINYRYWRTRALCEAEPETAEMHWSLFAAVEDYRKQLLDTAQQHALRTMTLLEGIFQRYPELTVEEDLIEDGMTALLIWHYVYKLNGERPPADYPLKDLYNAKQGDLTTYERKFNRRVEAQ</sequence>
<feature type="transmembrane region" description="Helical" evidence="1">
    <location>
        <begin position="12"/>
        <end position="29"/>
    </location>
</feature>
<protein>
    <recommendedName>
        <fullName evidence="3">IRE (Iron responsive element)</fullName>
    </recommendedName>
</protein>
<evidence type="ECO:0000313" key="2">
    <source>
        <dbReference type="EMBL" id="HEN14522.1"/>
    </source>
</evidence>
<name>A0A7C2JY30_9PLAN</name>
<evidence type="ECO:0008006" key="3">
    <source>
        <dbReference type="Google" id="ProtNLM"/>
    </source>
</evidence>
<organism evidence="2">
    <name type="scientific">Schlesneria paludicola</name>
    <dbReference type="NCBI Taxonomy" id="360056"/>
    <lineage>
        <taxon>Bacteria</taxon>
        <taxon>Pseudomonadati</taxon>
        <taxon>Planctomycetota</taxon>
        <taxon>Planctomycetia</taxon>
        <taxon>Planctomycetales</taxon>
        <taxon>Planctomycetaceae</taxon>
        <taxon>Schlesneria</taxon>
    </lineage>
</organism>
<proteinExistence type="predicted"/>
<reference evidence="2" key="1">
    <citation type="journal article" date="2020" name="mSystems">
        <title>Genome- and Community-Level Interaction Insights into Carbon Utilization and Element Cycling Functions of Hydrothermarchaeota in Hydrothermal Sediment.</title>
        <authorList>
            <person name="Zhou Z."/>
            <person name="Liu Y."/>
            <person name="Xu W."/>
            <person name="Pan J."/>
            <person name="Luo Z.H."/>
            <person name="Li M."/>
        </authorList>
    </citation>
    <scope>NUCLEOTIDE SEQUENCE [LARGE SCALE GENOMIC DNA]</scope>
    <source>
        <strain evidence="2">SpSt-339</strain>
    </source>
</reference>
<keyword evidence="1" id="KW-1133">Transmembrane helix</keyword>
<dbReference type="EMBL" id="DSOK01000111">
    <property type="protein sequence ID" value="HEN14522.1"/>
    <property type="molecule type" value="Genomic_DNA"/>
</dbReference>
<gene>
    <name evidence="2" type="ORF">ENQ76_03520</name>
</gene>